<proteinExistence type="predicted"/>
<protein>
    <submittedName>
        <fullName evidence="1">6827_t:CDS:1</fullName>
    </submittedName>
</protein>
<comment type="caution">
    <text evidence="1">The sequence shown here is derived from an EMBL/GenBank/DDBJ whole genome shotgun (WGS) entry which is preliminary data.</text>
</comment>
<evidence type="ECO:0000313" key="1">
    <source>
        <dbReference type="EMBL" id="CAG8520996.1"/>
    </source>
</evidence>
<dbReference type="AlphaFoldDB" id="A0A9N9FB73"/>
<sequence>MQKPTNLTISIYSNSTNNSKANLQKTVQTLLVLLNTLNSAEGSKQICNEASELGTIDEVLISNLDVNIENNQEGQDQNKQTEHKQAEFNLITTSQRVEQTDKHTLRESLKAKKLSQISSLVLPYSIVADIRDQPANITFATALYYNAKVQGQIILLIVNSRSSESVISSHLLNDLVEILIDVIVTNASLYCVIVEITVTVKFRKLNKTPLNERHKVVVKKVGSKSRNSSSNNNYKDEELEEQLFAYFEYENKKE</sequence>
<dbReference type="EMBL" id="CAJVQA010001638">
    <property type="protein sequence ID" value="CAG8520996.1"/>
    <property type="molecule type" value="Genomic_DNA"/>
</dbReference>
<keyword evidence="2" id="KW-1185">Reference proteome</keyword>
<name>A0A9N9FB73_9GLOM</name>
<organism evidence="1 2">
    <name type="scientific">Cetraspora pellucida</name>
    <dbReference type="NCBI Taxonomy" id="1433469"/>
    <lineage>
        <taxon>Eukaryota</taxon>
        <taxon>Fungi</taxon>
        <taxon>Fungi incertae sedis</taxon>
        <taxon>Mucoromycota</taxon>
        <taxon>Glomeromycotina</taxon>
        <taxon>Glomeromycetes</taxon>
        <taxon>Diversisporales</taxon>
        <taxon>Gigasporaceae</taxon>
        <taxon>Cetraspora</taxon>
    </lineage>
</organism>
<reference evidence="1" key="1">
    <citation type="submission" date="2021-06" db="EMBL/GenBank/DDBJ databases">
        <authorList>
            <person name="Kallberg Y."/>
            <person name="Tangrot J."/>
            <person name="Rosling A."/>
        </authorList>
    </citation>
    <scope>NUCLEOTIDE SEQUENCE</scope>
    <source>
        <strain evidence="1">FL966</strain>
    </source>
</reference>
<gene>
    <name evidence="1" type="ORF">CPELLU_LOCUS3384</name>
</gene>
<dbReference type="Proteomes" id="UP000789759">
    <property type="component" value="Unassembled WGS sequence"/>
</dbReference>
<evidence type="ECO:0000313" key="2">
    <source>
        <dbReference type="Proteomes" id="UP000789759"/>
    </source>
</evidence>
<accession>A0A9N9FB73</accession>
<feature type="non-terminal residue" evidence="1">
    <location>
        <position position="254"/>
    </location>
</feature>